<dbReference type="GeneID" id="4320023"/>
<dbReference type="PROSITE" id="PS00107">
    <property type="entry name" value="PROTEIN_KINASE_ATP"/>
    <property type="match status" value="1"/>
</dbReference>
<evidence type="ECO:0000256" key="8">
    <source>
        <dbReference type="ARBA" id="ARBA00048679"/>
    </source>
</evidence>
<dbReference type="InterPro" id="IPR011009">
    <property type="entry name" value="Kinase-like_dom_sf"/>
</dbReference>
<dbReference type="PANTHER" id="PTHR47634">
    <property type="entry name" value="PROTEIN KINASE DOMAIN-CONTAINING PROTEIN-RELATED"/>
    <property type="match status" value="1"/>
</dbReference>
<dbReference type="GO" id="GO:0005634">
    <property type="term" value="C:nucleus"/>
    <property type="evidence" value="ECO:0007669"/>
    <property type="project" value="TreeGrafter"/>
</dbReference>
<dbReference type="Gene3D" id="1.10.510.10">
    <property type="entry name" value="Transferase(Phosphotransferase) domain 1"/>
    <property type="match status" value="1"/>
</dbReference>
<evidence type="ECO:0000256" key="1">
    <source>
        <dbReference type="ARBA" id="ARBA00012513"/>
    </source>
</evidence>
<sequence length="294" mass="32518">MSGETDGTKSRTSTIKPSRSQYMLIEDVENLHRYRPGGFHPIQIGDNLNERRYCLVDKLGYGGYSTIWLARDLQRARYVALKAITADASTYTPEASLINSFGKSPPRPGREIFPCLLDEFWVAGPNGNHRCIVTPPARMSLLDAREASTVGLFRPKVAQSIIAQLIRGVGFLHSQNIVHGDLHLGNILVQFPKAIDGLSTPELYERFGEPESEAVVRLDGKPLSDSVPARVFIPGWFGVHSDDIVIGEDKIIISDFGESFNPQKTARFSSKTLPLLQPPEARFSDEPLSLASDI</sequence>
<evidence type="ECO:0000256" key="3">
    <source>
        <dbReference type="ARBA" id="ARBA00022679"/>
    </source>
</evidence>
<dbReference type="Pfam" id="PF00069">
    <property type="entry name" value="Pkinase"/>
    <property type="match status" value="1"/>
</dbReference>
<keyword evidence="6 9" id="KW-0067">ATP-binding</keyword>
<evidence type="ECO:0000256" key="5">
    <source>
        <dbReference type="ARBA" id="ARBA00022777"/>
    </source>
</evidence>
<dbReference type="OrthoDB" id="5979581at2759"/>
<accession>Q0CNR8</accession>
<dbReference type="InterPro" id="IPR051334">
    <property type="entry name" value="SRPK"/>
</dbReference>
<evidence type="ECO:0000256" key="6">
    <source>
        <dbReference type="ARBA" id="ARBA00022840"/>
    </source>
</evidence>
<reference evidence="12" key="1">
    <citation type="submission" date="2005-09" db="EMBL/GenBank/DDBJ databases">
        <title>Annotation of the Aspergillus terreus NIH2624 genome.</title>
        <authorList>
            <person name="Birren B.W."/>
            <person name="Lander E.S."/>
            <person name="Galagan J.E."/>
            <person name="Nusbaum C."/>
            <person name="Devon K."/>
            <person name="Henn M."/>
            <person name="Ma L.-J."/>
            <person name="Jaffe D.B."/>
            <person name="Butler J."/>
            <person name="Alvarez P."/>
            <person name="Gnerre S."/>
            <person name="Grabherr M."/>
            <person name="Kleber M."/>
            <person name="Mauceli E.W."/>
            <person name="Brockman W."/>
            <person name="Rounsley S."/>
            <person name="Young S.K."/>
            <person name="LaButti K."/>
            <person name="Pushparaj V."/>
            <person name="DeCaprio D."/>
            <person name="Crawford M."/>
            <person name="Koehrsen M."/>
            <person name="Engels R."/>
            <person name="Montgomery P."/>
            <person name="Pearson M."/>
            <person name="Howarth C."/>
            <person name="Larson L."/>
            <person name="Luoma S."/>
            <person name="White J."/>
            <person name="Alvarado L."/>
            <person name="Kodira C.D."/>
            <person name="Zeng Q."/>
            <person name="Oleary S."/>
            <person name="Yandava C."/>
            <person name="Denning D.W."/>
            <person name="Nierman W.C."/>
            <person name="Milne T."/>
            <person name="Madden K."/>
        </authorList>
    </citation>
    <scope>NUCLEOTIDE SEQUENCE [LARGE SCALE GENOMIC DNA]</scope>
    <source>
        <strain evidence="12">NIH 2624 / FGSC A1156</strain>
    </source>
</reference>
<dbReference type="EC" id="2.7.11.1" evidence="1"/>
<keyword evidence="4 9" id="KW-0547">Nucleotide-binding</keyword>
<dbReference type="GO" id="GO:0004674">
    <property type="term" value="F:protein serine/threonine kinase activity"/>
    <property type="evidence" value="ECO:0007669"/>
    <property type="project" value="UniProtKB-KW"/>
</dbReference>
<dbReference type="GO" id="GO:0005524">
    <property type="term" value="F:ATP binding"/>
    <property type="evidence" value="ECO:0007669"/>
    <property type="project" value="UniProtKB-UniRule"/>
</dbReference>
<proteinExistence type="predicted"/>
<evidence type="ECO:0000313" key="12">
    <source>
        <dbReference type="Proteomes" id="UP000007963"/>
    </source>
</evidence>
<keyword evidence="5" id="KW-0418">Kinase</keyword>
<dbReference type="Gene3D" id="3.30.200.20">
    <property type="entry name" value="Phosphorylase Kinase, domain 1"/>
    <property type="match status" value="1"/>
</dbReference>
<dbReference type="HOGENOM" id="CLU_000288_81_2_1"/>
<dbReference type="EMBL" id="CH476599">
    <property type="protein sequence ID" value="EAU35113.1"/>
    <property type="molecule type" value="Genomic_DNA"/>
</dbReference>
<evidence type="ECO:0000256" key="4">
    <source>
        <dbReference type="ARBA" id="ARBA00022741"/>
    </source>
</evidence>
<organism evidence="11 12">
    <name type="scientific">Aspergillus terreus (strain NIH 2624 / FGSC A1156)</name>
    <dbReference type="NCBI Taxonomy" id="341663"/>
    <lineage>
        <taxon>Eukaryota</taxon>
        <taxon>Fungi</taxon>
        <taxon>Dikarya</taxon>
        <taxon>Ascomycota</taxon>
        <taxon>Pezizomycotina</taxon>
        <taxon>Eurotiomycetes</taxon>
        <taxon>Eurotiomycetidae</taxon>
        <taxon>Eurotiales</taxon>
        <taxon>Aspergillaceae</taxon>
        <taxon>Aspergillus</taxon>
        <taxon>Aspergillus subgen. Circumdati</taxon>
    </lineage>
</organism>
<dbReference type="GO" id="GO:0000245">
    <property type="term" value="P:spliceosomal complex assembly"/>
    <property type="evidence" value="ECO:0007669"/>
    <property type="project" value="TreeGrafter"/>
</dbReference>
<name>Q0CNR8_ASPTN</name>
<dbReference type="InterPro" id="IPR000719">
    <property type="entry name" value="Prot_kinase_dom"/>
</dbReference>
<feature type="domain" description="Protein kinase" evidence="10">
    <location>
        <begin position="53"/>
        <end position="294"/>
    </location>
</feature>
<keyword evidence="3" id="KW-0808">Transferase</keyword>
<dbReference type="STRING" id="341663.Q0CNR8"/>
<dbReference type="SUPFAM" id="SSF56112">
    <property type="entry name" value="Protein kinase-like (PK-like)"/>
    <property type="match status" value="1"/>
</dbReference>
<comment type="catalytic activity">
    <reaction evidence="7">
        <text>L-threonyl-[protein] + ATP = O-phospho-L-threonyl-[protein] + ADP + H(+)</text>
        <dbReference type="Rhea" id="RHEA:46608"/>
        <dbReference type="Rhea" id="RHEA-COMP:11060"/>
        <dbReference type="Rhea" id="RHEA-COMP:11605"/>
        <dbReference type="ChEBI" id="CHEBI:15378"/>
        <dbReference type="ChEBI" id="CHEBI:30013"/>
        <dbReference type="ChEBI" id="CHEBI:30616"/>
        <dbReference type="ChEBI" id="CHEBI:61977"/>
        <dbReference type="ChEBI" id="CHEBI:456216"/>
        <dbReference type="EC" id="2.7.11.1"/>
    </reaction>
</comment>
<feature type="binding site" evidence="9">
    <location>
        <position position="82"/>
    </location>
    <ligand>
        <name>ATP</name>
        <dbReference type="ChEBI" id="CHEBI:30616"/>
    </ligand>
</feature>
<evidence type="ECO:0000259" key="10">
    <source>
        <dbReference type="PROSITE" id="PS50011"/>
    </source>
</evidence>
<dbReference type="GO" id="GO:0050684">
    <property type="term" value="P:regulation of mRNA processing"/>
    <property type="evidence" value="ECO:0007669"/>
    <property type="project" value="TreeGrafter"/>
</dbReference>
<dbReference type="GO" id="GO:0005737">
    <property type="term" value="C:cytoplasm"/>
    <property type="evidence" value="ECO:0007669"/>
    <property type="project" value="TreeGrafter"/>
</dbReference>
<dbReference type="InterPro" id="IPR017441">
    <property type="entry name" value="Protein_kinase_ATP_BS"/>
</dbReference>
<dbReference type="PROSITE" id="PS50011">
    <property type="entry name" value="PROTEIN_KINASE_DOM"/>
    <property type="match status" value="1"/>
</dbReference>
<gene>
    <name evidence="11" type="ORF">ATEG_04666</name>
</gene>
<dbReference type="RefSeq" id="XP_001213844.1">
    <property type="nucleotide sequence ID" value="XM_001213844.1"/>
</dbReference>
<keyword evidence="2" id="KW-0723">Serine/threonine-protein kinase</keyword>
<dbReference type="eggNOG" id="KOG1290">
    <property type="taxonomic scope" value="Eukaryota"/>
</dbReference>
<evidence type="ECO:0000313" key="11">
    <source>
        <dbReference type="EMBL" id="EAU35113.1"/>
    </source>
</evidence>
<dbReference type="OMA" id="HRCIVTP"/>
<dbReference type="Proteomes" id="UP000007963">
    <property type="component" value="Unassembled WGS sequence"/>
</dbReference>
<evidence type="ECO:0000256" key="9">
    <source>
        <dbReference type="PROSITE-ProRule" id="PRU10141"/>
    </source>
</evidence>
<evidence type="ECO:0000256" key="7">
    <source>
        <dbReference type="ARBA" id="ARBA00047899"/>
    </source>
</evidence>
<dbReference type="VEuPathDB" id="FungiDB:ATEG_04666"/>
<protein>
    <recommendedName>
        <fullName evidence="1">non-specific serine/threonine protein kinase</fullName>
        <ecNumber evidence="1">2.7.11.1</ecNumber>
    </recommendedName>
</protein>
<dbReference type="AlphaFoldDB" id="Q0CNR8"/>
<dbReference type="SMART" id="SM00220">
    <property type="entry name" value="S_TKc"/>
    <property type="match status" value="1"/>
</dbReference>
<evidence type="ECO:0000256" key="2">
    <source>
        <dbReference type="ARBA" id="ARBA00022527"/>
    </source>
</evidence>
<comment type="catalytic activity">
    <reaction evidence="8">
        <text>L-seryl-[protein] + ATP = O-phospho-L-seryl-[protein] + ADP + H(+)</text>
        <dbReference type="Rhea" id="RHEA:17989"/>
        <dbReference type="Rhea" id="RHEA-COMP:9863"/>
        <dbReference type="Rhea" id="RHEA-COMP:11604"/>
        <dbReference type="ChEBI" id="CHEBI:15378"/>
        <dbReference type="ChEBI" id="CHEBI:29999"/>
        <dbReference type="ChEBI" id="CHEBI:30616"/>
        <dbReference type="ChEBI" id="CHEBI:83421"/>
        <dbReference type="ChEBI" id="CHEBI:456216"/>
        <dbReference type="EC" id="2.7.11.1"/>
    </reaction>
</comment>
<dbReference type="PANTHER" id="PTHR47634:SF9">
    <property type="entry name" value="PROTEIN KINASE DOMAIN-CONTAINING PROTEIN-RELATED"/>
    <property type="match status" value="1"/>
</dbReference>